<dbReference type="Pfam" id="PF12019">
    <property type="entry name" value="GspH"/>
    <property type="match status" value="1"/>
</dbReference>
<feature type="domain" description="General secretion pathway GspH" evidence="11">
    <location>
        <begin position="30"/>
        <end position="147"/>
    </location>
</feature>
<evidence type="ECO:0000256" key="5">
    <source>
        <dbReference type="ARBA" id="ARBA00022519"/>
    </source>
</evidence>
<evidence type="ECO:0000259" key="11">
    <source>
        <dbReference type="Pfam" id="PF12019"/>
    </source>
</evidence>
<keyword evidence="4" id="KW-0488">Methylation</keyword>
<keyword evidence="7" id="KW-1133">Transmembrane helix</keyword>
<keyword evidence="6" id="KW-0812">Transmembrane</keyword>
<dbReference type="GO" id="GO:0015627">
    <property type="term" value="C:type II protein secretion system complex"/>
    <property type="evidence" value="ECO:0007669"/>
    <property type="project" value="InterPro"/>
</dbReference>
<accession>A0A3N4VHY4</accession>
<dbReference type="Proteomes" id="UP000269708">
    <property type="component" value="Unassembled WGS sequence"/>
</dbReference>
<dbReference type="InterPro" id="IPR022346">
    <property type="entry name" value="T2SS_GspH"/>
</dbReference>
<evidence type="ECO:0000256" key="10">
    <source>
        <dbReference type="ARBA" id="ARBA00030775"/>
    </source>
</evidence>
<dbReference type="Gene3D" id="3.55.40.10">
    <property type="entry name" value="minor pseudopilin epsh domain"/>
    <property type="match status" value="1"/>
</dbReference>
<reference evidence="12 13" key="1">
    <citation type="submission" date="2018-11" db="EMBL/GenBank/DDBJ databases">
        <title>Genomic Encyclopedia of Type Strains, Phase IV (KMG-IV): sequencing the most valuable type-strain genomes for metagenomic binning, comparative biology and taxonomic classification.</title>
        <authorList>
            <person name="Goeker M."/>
        </authorList>
    </citation>
    <scope>NUCLEOTIDE SEQUENCE [LARGE SCALE GENOMIC DNA]</scope>
    <source>
        <strain evidence="12 13">DSM 25623</strain>
    </source>
</reference>
<organism evidence="12 13">
    <name type="scientific">Vulcaniibacterium tengchongense</name>
    <dbReference type="NCBI Taxonomy" id="1273429"/>
    <lineage>
        <taxon>Bacteria</taxon>
        <taxon>Pseudomonadati</taxon>
        <taxon>Pseudomonadota</taxon>
        <taxon>Gammaproteobacteria</taxon>
        <taxon>Lysobacterales</taxon>
        <taxon>Lysobacteraceae</taxon>
        <taxon>Vulcaniibacterium</taxon>
    </lineage>
</organism>
<evidence type="ECO:0000256" key="8">
    <source>
        <dbReference type="ARBA" id="ARBA00023136"/>
    </source>
</evidence>
<evidence type="ECO:0000256" key="7">
    <source>
        <dbReference type="ARBA" id="ARBA00022989"/>
    </source>
</evidence>
<evidence type="ECO:0000256" key="6">
    <source>
        <dbReference type="ARBA" id="ARBA00022692"/>
    </source>
</evidence>
<dbReference type="AlphaFoldDB" id="A0A3N4VHY4"/>
<keyword evidence="3" id="KW-1003">Cell membrane</keyword>
<dbReference type="SUPFAM" id="SSF54523">
    <property type="entry name" value="Pili subunits"/>
    <property type="match status" value="1"/>
</dbReference>
<sequence length="167" mass="17178">MIALAVLAILMMIAAPSFEMVRNSSRLAAQANELVSAIQLARSEAVRRGQRVVMCRSENGNACAGAGGNWAGWLVFADANGNGSVDAGEELLRVGDVRAPVTVAATDGSIVFRPDGFAREGNLLAAATIAVCVATTRPADNRRLVTIRSGSRVAVQTGNGNGACPAP</sequence>
<keyword evidence="8" id="KW-0472">Membrane</keyword>
<keyword evidence="13" id="KW-1185">Reference proteome</keyword>
<dbReference type="EMBL" id="RKQN01000001">
    <property type="protein sequence ID" value="RPE81105.1"/>
    <property type="molecule type" value="Genomic_DNA"/>
</dbReference>
<evidence type="ECO:0000313" key="12">
    <source>
        <dbReference type="EMBL" id="RPE81105.1"/>
    </source>
</evidence>
<evidence type="ECO:0000256" key="4">
    <source>
        <dbReference type="ARBA" id="ARBA00022481"/>
    </source>
</evidence>
<proteinExistence type="inferred from homology"/>
<dbReference type="GO" id="GO:0005886">
    <property type="term" value="C:plasma membrane"/>
    <property type="evidence" value="ECO:0007669"/>
    <property type="project" value="UniProtKB-SubCell"/>
</dbReference>
<comment type="caution">
    <text evidence="12">The sequence shown here is derived from an EMBL/GenBank/DDBJ whole genome shotgun (WGS) entry which is preliminary data.</text>
</comment>
<name>A0A3N4VHY4_9GAMM</name>
<evidence type="ECO:0000256" key="2">
    <source>
        <dbReference type="ARBA" id="ARBA00021549"/>
    </source>
</evidence>
<evidence type="ECO:0000256" key="1">
    <source>
        <dbReference type="ARBA" id="ARBA00004377"/>
    </source>
</evidence>
<evidence type="ECO:0000256" key="9">
    <source>
        <dbReference type="ARBA" id="ARBA00025772"/>
    </source>
</evidence>
<evidence type="ECO:0000256" key="3">
    <source>
        <dbReference type="ARBA" id="ARBA00022475"/>
    </source>
</evidence>
<gene>
    <name evidence="12" type="ORF">EDC50_0273</name>
</gene>
<protein>
    <recommendedName>
        <fullName evidence="2">Type II secretion system protein H</fullName>
    </recommendedName>
    <alternativeName>
        <fullName evidence="10">General secretion pathway protein H</fullName>
    </alternativeName>
</protein>
<dbReference type="GO" id="GO:0015628">
    <property type="term" value="P:protein secretion by the type II secretion system"/>
    <property type="evidence" value="ECO:0007669"/>
    <property type="project" value="InterPro"/>
</dbReference>
<comment type="similarity">
    <text evidence="9">Belongs to the GSP H family.</text>
</comment>
<dbReference type="InterPro" id="IPR045584">
    <property type="entry name" value="Pilin-like"/>
</dbReference>
<comment type="subcellular location">
    <subcellularLocation>
        <location evidence="1">Cell inner membrane</location>
        <topology evidence="1">Single-pass membrane protein</topology>
    </subcellularLocation>
</comment>
<evidence type="ECO:0000313" key="13">
    <source>
        <dbReference type="Proteomes" id="UP000269708"/>
    </source>
</evidence>
<keyword evidence="5" id="KW-0997">Cell inner membrane</keyword>